<dbReference type="SUPFAM" id="SSF161098">
    <property type="entry name" value="MetI-like"/>
    <property type="match status" value="1"/>
</dbReference>
<feature type="domain" description="ABC transmembrane type-1" evidence="8">
    <location>
        <begin position="117"/>
        <end position="325"/>
    </location>
</feature>
<evidence type="ECO:0000259" key="8">
    <source>
        <dbReference type="PROSITE" id="PS50928"/>
    </source>
</evidence>
<keyword evidence="3" id="KW-1003">Cell membrane</keyword>
<protein>
    <submittedName>
        <fullName evidence="9">Peptide/nickel transport system permease protein</fullName>
    </submittedName>
</protein>
<dbReference type="GO" id="GO:0055085">
    <property type="term" value="P:transmembrane transport"/>
    <property type="evidence" value="ECO:0007669"/>
    <property type="project" value="InterPro"/>
</dbReference>
<sequence>MTVSTTGEPAIDPDERRAGTSTVRYVAGKIGGALVSLVFVVALGFFLFRMIPGDPLATMTRERPTGAEQLAHLRERLGLDQPLWQQFLDYVGGLLRGDFGTSYMYRRPVADMIGERVWPTLLLVGTATVLAVLLGMWLGVRAAWRRGGMFDRTQTGIALALWSMPQFWLGLLLLIATQGVFPSRGMSSVDTPDGAAAQILDVAWHLTLPCLTLLLVIYAQYMLVMRSSLLEEMGADYLQTARAKGLRDDLVRRRHAVPNALLPTMTLIFLQFGMVVSGTVTVEAVFSWPGLGLLTYEALRGPDLPVLQGVFVILAGSVIVMNLLADLLYRVVDPRVRAS</sequence>
<name>A0A660CCY1_9PSEU</name>
<dbReference type="AlphaFoldDB" id="A0A660CCY1"/>
<evidence type="ECO:0000256" key="3">
    <source>
        <dbReference type="ARBA" id="ARBA00022475"/>
    </source>
</evidence>
<keyword evidence="5 7" id="KW-1133">Transmembrane helix</keyword>
<feature type="transmembrane region" description="Helical" evidence="7">
    <location>
        <begin position="202"/>
        <end position="224"/>
    </location>
</feature>
<dbReference type="Pfam" id="PF19300">
    <property type="entry name" value="BPD_transp_1_N"/>
    <property type="match status" value="1"/>
</dbReference>
<evidence type="ECO:0000313" key="10">
    <source>
        <dbReference type="Proteomes" id="UP000317303"/>
    </source>
</evidence>
<comment type="subcellular location">
    <subcellularLocation>
        <location evidence="1 7">Cell membrane</location>
        <topology evidence="1 7">Multi-pass membrane protein</topology>
    </subcellularLocation>
</comment>
<evidence type="ECO:0000256" key="6">
    <source>
        <dbReference type="ARBA" id="ARBA00023136"/>
    </source>
</evidence>
<dbReference type="PROSITE" id="PS50928">
    <property type="entry name" value="ABC_TM1"/>
    <property type="match status" value="1"/>
</dbReference>
<dbReference type="CDD" id="cd06261">
    <property type="entry name" value="TM_PBP2"/>
    <property type="match status" value="1"/>
</dbReference>
<dbReference type="InterPro" id="IPR000515">
    <property type="entry name" value="MetI-like"/>
</dbReference>
<proteinExistence type="inferred from homology"/>
<keyword evidence="10" id="KW-1185">Reference proteome</keyword>
<evidence type="ECO:0000313" key="9">
    <source>
        <dbReference type="EMBL" id="TWH19349.1"/>
    </source>
</evidence>
<dbReference type="InterPro" id="IPR045621">
    <property type="entry name" value="BPD_transp_1_N"/>
</dbReference>
<feature type="transmembrane region" description="Helical" evidence="7">
    <location>
        <begin position="260"/>
        <end position="286"/>
    </location>
</feature>
<organism evidence="9 10">
    <name type="scientific">Prauserella rugosa</name>
    <dbReference type="NCBI Taxonomy" id="43354"/>
    <lineage>
        <taxon>Bacteria</taxon>
        <taxon>Bacillati</taxon>
        <taxon>Actinomycetota</taxon>
        <taxon>Actinomycetes</taxon>
        <taxon>Pseudonocardiales</taxon>
        <taxon>Pseudonocardiaceae</taxon>
        <taxon>Prauserella</taxon>
    </lineage>
</organism>
<feature type="transmembrane region" description="Helical" evidence="7">
    <location>
        <begin position="306"/>
        <end position="329"/>
    </location>
</feature>
<reference evidence="9 10" key="1">
    <citation type="submission" date="2019-07" db="EMBL/GenBank/DDBJ databases">
        <title>R&amp;d 2014.</title>
        <authorList>
            <person name="Klenk H.-P."/>
        </authorList>
    </citation>
    <scope>NUCLEOTIDE SEQUENCE [LARGE SCALE GENOMIC DNA]</scope>
    <source>
        <strain evidence="9 10">DSM 43194</strain>
    </source>
</reference>
<gene>
    <name evidence="9" type="ORF">JD82_01172</name>
</gene>
<dbReference type="OrthoDB" id="9778910at2"/>
<dbReference type="InterPro" id="IPR035906">
    <property type="entry name" value="MetI-like_sf"/>
</dbReference>
<dbReference type="Gene3D" id="1.10.3720.10">
    <property type="entry name" value="MetI-like"/>
    <property type="match status" value="1"/>
</dbReference>
<dbReference type="GO" id="GO:0005886">
    <property type="term" value="C:plasma membrane"/>
    <property type="evidence" value="ECO:0007669"/>
    <property type="project" value="UniProtKB-SubCell"/>
</dbReference>
<feature type="transmembrane region" description="Helical" evidence="7">
    <location>
        <begin position="159"/>
        <end position="182"/>
    </location>
</feature>
<keyword evidence="6 7" id="KW-0472">Membrane</keyword>
<feature type="transmembrane region" description="Helical" evidence="7">
    <location>
        <begin position="26"/>
        <end position="51"/>
    </location>
</feature>
<comment type="caution">
    <text evidence="9">The sequence shown here is derived from an EMBL/GenBank/DDBJ whole genome shotgun (WGS) entry which is preliminary data.</text>
</comment>
<dbReference type="Proteomes" id="UP000317303">
    <property type="component" value="Unassembled WGS sequence"/>
</dbReference>
<evidence type="ECO:0000256" key="4">
    <source>
        <dbReference type="ARBA" id="ARBA00022692"/>
    </source>
</evidence>
<keyword evidence="4 7" id="KW-0812">Transmembrane</keyword>
<accession>A0A660CCY1</accession>
<dbReference type="RefSeq" id="WP_030530398.1">
    <property type="nucleotide sequence ID" value="NZ_JOIJ01000002.1"/>
</dbReference>
<keyword evidence="2 7" id="KW-0813">Transport</keyword>
<dbReference type="PANTHER" id="PTHR43376">
    <property type="entry name" value="OLIGOPEPTIDE TRANSPORT SYSTEM PERMEASE PROTEIN"/>
    <property type="match status" value="1"/>
</dbReference>
<dbReference type="Pfam" id="PF00528">
    <property type="entry name" value="BPD_transp_1"/>
    <property type="match status" value="1"/>
</dbReference>
<comment type="similarity">
    <text evidence="7">Belongs to the binding-protein-dependent transport system permease family.</text>
</comment>
<evidence type="ECO:0000256" key="5">
    <source>
        <dbReference type="ARBA" id="ARBA00022989"/>
    </source>
</evidence>
<evidence type="ECO:0000256" key="7">
    <source>
        <dbReference type="RuleBase" id="RU363032"/>
    </source>
</evidence>
<evidence type="ECO:0000256" key="1">
    <source>
        <dbReference type="ARBA" id="ARBA00004651"/>
    </source>
</evidence>
<dbReference type="EMBL" id="VLJV01000001">
    <property type="protein sequence ID" value="TWH19349.1"/>
    <property type="molecule type" value="Genomic_DNA"/>
</dbReference>
<evidence type="ECO:0000256" key="2">
    <source>
        <dbReference type="ARBA" id="ARBA00022448"/>
    </source>
</evidence>
<dbReference type="PANTHER" id="PTHR43376:SF1">
    <property type="entry name" value="OLIGOPEPTIDE TRANSPORT SYSTEM PERMEASE PROTEIN"/>
    <property type="match status" value="1"/>
</dbReference>
<feature type="transmembrane region" description="Helical" evidence="7">
    <location>
        <begin position="117"/>
        <end position="138"/>
    </location>
</feature>